<dbReference type="Gene3D" id="1.20.120.50">
    <property type="entry name" value="Hemerythrin-like"/>
    <property type="match status" value="1"/>
</dbReference>
<evidence type="ECO:0000256" key="4">
    <source>
        <dbReference type="SAM" id="Coils"/>
    </source>
</evidence>
<gene>
    <name evidence="5" type="ordered locus">CPS_2070</name>
</gene>
<dbReference type="HOGENOM" id="CLU_1841698_0_0_6"/>
<reference evidence="5" key="1">
    <citation type="journal article" date="2005" name="Proc. Natl. Acad. Sci. U.S.A.">
        <title>The psychrophilic lifestyle as revealed by the genome sequence of Colwellia psychrerythraea 34H through genomic and proteomic analyses.</title>
        <authorList>
            <person name="Methe B.A."/>
            <person name="Nelson K.E."/>
            <person name="Deming J.W."/>
            <person name="Momen B."/>
            <person name="Melamud E."/>
            <person name="Zhang X."/>
            <person name="Moult J."/>
            <person name="Madupu R."/>
            <person name="Nelson W.C."/>
            <person name="Dodson R.J."/>
            <person name="Brinkac L.M."/>
            <person name="Daugherty S.C."/>
            <person name="Durkin A.S."/>
            <person name="DeBoy R.T."/>
            <person name="Kolonay J.F."/>
            <person name="Sullivan S.A."/>
            <person name="Zhou L."/>
            <person name="Davidsen T.M."/>
            <person name="Wu M."/>
            <person name="Huston A.L."/>
            <person name="Lewis M."/>
            <person name="Weaver B."/>
            <person name="Weidman J.F."/>
            <person name="Khouri H."/>
            <person name="Utterback T.R."/>
            <person name="Feldblyum T.V."/>
            <person name="Fraser C.M."/>
        </authorList>
    </citation>
    <scope>NUCLEOTIDE SEQUENCE [LARGE SCALE GENOMIC DNA]</scope>
    <source>
        <strain evidence="5">34H</strain>
    </source>
</reference>
<feature type="coiled-coil region" evidence="4">
    <location>
        <begin position="82"/>
        <end position="125"/>
    </location>
</feature>
<sequence>MKRVVPAKIHRKINIAISHIHEDHDLLFTYIEKLRYIALHPESHLHVINILERFISQFLEHVIKEEQLLRQYLPVQIVDQHIEQHQSELALLDENLARLKKELSLHNIQHVVTQLNREFEKHTNQYDTAILKKLQLLKD</sequence>
<keyword evidence="4" id="KW-0175">Coiled coil</keyword>
<evidence type="ECO:0000256" key="1">
    <source>
        <dbReference type="ARBA" id="ARBA00010587"/>
    </source>
</evidence>
<evidence type="ECO:0008006" key="7">
    <source>
        <dbReference type="Google" id="ProtNLM"/>
    </source>
</evidence>
<evidence type="ECO:0000313" key="5">
    <source>
        <dbReference type="EMBL" id="AAZ27623.1"/>
    </source>
</evidence>
<dbReference type="SUPFAM" id="SSF47188">
    <property type="entry name" value="Hemerythrin-like"/>
    <property type="match status" value="1"/>
</dbReference>
<dbReference type="GO" id="GO:0046872">
    <property type="term" value="F:metal ion binding"/>
    <property type="evidence" value="ECO:0007669"/>
    <property type="project" value="UniProtKB-KW"/>
</dbReference>
<keyword evidence="3" id="KW-0408">Iron</keyword>
<proteinExistence type="inferred from homology"/>
<evidence type="ECO:0000313" key="6">
    <source>
        <dbReference type="Proteomes" id="UP000000547"/>
    </source>
</evidence>
<name>Q483H0_COLP3</name>
<dbReference type="AlphaFoldDB" id="Q483H0"/>
<dbReference type="InterPro" id="IPR035938">
    <property type="entry name" value="Hemerythrin-like_sf"/>
</dbReference>
<organism evidence="5 6">
    <name type="scientific">Colwellia psychrerythraea (strain 34H / ATCC BAA-681)</name>
    <name type="common">Vibrio psychroerythus</name>
    <dbReference type="NCBI Taxonomy" id="167879"/>
    <lineage>
        <taxon>Bacteria</taxon>
        <taxon>Pseudomonadati</taxon>
        <taxon>Pseudomonadota</taxon>
        <taxon>Gammaproteobacteria</taxon>
        <taxon>Alteromonadales</taxon>
        <taxon>Colwelliaceae</taxon>
        <taxon>Colwellia</taxon>
    </lineage>
</organism>
<dbReference type="Proteomes" id="UP000000547">
    <property type="component" value="Chromosome"/>
</dbReference>
<keyword evidence="2" id="KW-0479">Metal-binding</keyword>
<dbReference type="RefSeq" id="WP_011042891.1">
    <property type="nucleotide sequence ID" value="NC_003910.7"/>
</dbReference>
<protein>
    <recommendedName>
        <fullName evidence="7">Hemerythrin-like domain-containing protein</fullName>
    </recommendedName>
</protein>
<comment type="similarity">
    <text evidence="1">Belongs to the hemerythrin family.</text>
</comment>
<evidence type="ECO:0000256" key="3">
    <source>
        <dbReference type="ARBA" id="ARBA00023004"/>
    </source>
</evidence>
<dbReference type="EMBL" id="CP000083">
    <property type="protein sequence ID" value="AAZ27623.1"/>
    <property type="molecule type" value="Genomic_DNA"/>
</dbReference>
<evidence type="ECO:0000256" key="2">
    <source>
        <dbReference type="ARBA" id="ARBA00022723"/>
    </source>
</evidence>
<dbReference type="KEGG" id="cps:CPS_2070"/>
<accession>Q483H0</accession>